<feature type="non-terminal residue" evidence="2">
    <location>
        <position position="161"/>
    </location>
</feature>
<dbReference type="EMBL" id="UINC01044736">
    <property type="protein sequence ID" value="SVB50591.1"/>
    <property type="molecule type" value="Genomic_DNA"/>
</dbReference>
<dbReference type="AlphaFoldDB" id="A0A382EKV9"/>
<feature type="domain" description="GmrSD restriction endonucleases C-terminal" evidence="1">
    <location>
        <begin position="72"/>
        <end position="147"/>
    </location>
</feature>
<evidence type="ECO:0000313" key="2">
    <source>
        <dbReference type="EMBL" id="SVB50591.1"/>
    </source>
</evidence>
<organism evidence="2">
    <name type="scientific">marine metagenome</name>
    <dbReference type="NCBI Taxonomy" id="408172"/>
    <lineage>
        <taxon>unclassified sequences</taxon>
        <taxon>metagenomes</taxon>
        <taxon>ecological metagenomes</taxon>
    </lineage>
</organism>
<gene>
    <name evidence="2" type="ORF">METZ01_LOCUS203445</name>
</gene>
<dbReference type="InterPro" id="IPR011089">
    <property type="entry name" value="GmrSD_C"/>
</dbReference>
<protein>
    <recommendedName>
        <fullName evidence="1">GmrSD restriction endonucleases C-terminal domain-containing protein</fullName>
    </recommendedName>
</protein>
<dbReference type="Pfam" id="PF07510">
    <property type="entry name" value="GmrSD_C"/>
    <property type="match status" value="1"/>
</dbReference>
<proteinExistence type="predicted"/>
<reference evidence="2" key="1">
    <citation type="submission" date="2018-05" db="EMBL/GenBank/DDBJ databases">
        <authorList>
            <person name="Lanie J.A."/>
            <person name="Ng W.-L."/>
            <person name="Kazmierczak K.M."/>
            <person name="Andrzejewski T.M."/>
            <person name="Davidsen T.M."/>
            <person name="Wayne K.J."/>
            <person name="Tettelin H."/>
            <person name="Glass J.I."/>
            <person name="Rusch D."/>
            <person name="Podicherti R."/>
            <person name="Tsui H.-C.T."/>
            <person name="Winkler M.E."/>
        </authorList>
    </citation>
    <scope>NUCLEOTIDE SEQUENCE</scope>
</reference>
<name>A0A382EKV9_9ZZZZ</name>
<accession>A0A382EKV9</accession>
<sequence length="161" mass="17790">MSTRWAMLLAGAAIVYTSCGGENSLPTTPISTWRGIVIADENRCEPYDSNDYSYPQSVEDEIISLLGGIYSPYTGECFSSKSATDIEHMVARSEAHDSGLCAADDATRLNFSRDLDNLTLASPHLNRNQKGAKDAADWLPDRNRCWFAATIITVRRKYSLT</sequence>
<evidence type="ECO:0000259" key="1">
    <source>
        <dbReference type="Pfam" id="PF07510"/>
    </source>
</evidence>